<protein>
    <submittedName>
        <fullName evidence="2">Uncharacterized protein</fullName>
    </submittedName>
</protein>
<comment type="caution">
    <text evidence="2">The sequence shown here is derived from an EMBL/GenBank/DDBJ whole genome shotgun (WGS) entry which is preliminary data.</text>
</comment>
<gene>
    <name evidence="2" type="ORF">LWI29_009861</name>
</gene>
<proteinExistence type="predicted"/>
<keyword evidence="3" id="KW-1185">Reference proteome</keyword>
<name>A0AA39SM45_ACESA</name>
<feature type="region of interest" description="Disordered" evidence="1">
    <location>
        <begin position="84"/>
        <end position="111"/>
    </location>
</feature>
<dbReference type="Proteomes" id="UP001168877">
    <property type="component" value="Unassembled WGS sequence"/>
</dbReference>
<evidence type="ECO:0000313" key="3">
    <source>
        <dbReference type="Proteomes" id="UP001168877"/>
    </source>
</evidence>
<reference evidence="2" key="2">
    <citation type="submission" date="2023-06" db="EMBL/GenBank/DDBJ databases">
        <authorList>
            <person name="Swenson N.G."/>
            <person name="Wegrzyn J.L."/>
            <person name="Mcevoy S.L."/>
        </authorList>
    </citation>
    <scope>NUCLEOTIDE SEQUENCE</scope>
    <source>
        <strain evidence="2">NS2018</strain>
        <tissue evidence="2">Leaf</tissue>
    </source>
</reference>
<evidence type="ECO:0000256" key="1">
    <source>
        <dbReference type="SAM" id="MobiDB-lite"/>
    </source>
</evidence>
<sequence length="111" mass="12618">MPAIGSIYGAMDKAKKEIAANLGNEEGAYKEIWKIIDEKWEFQLHIHLQNIFLKKKALKDDDKPLVNEYVPSDDEWMVGEDVVEGTSTDVDMSQPSGSHQVGEKRKRNTNK</sequence>
<accession>A0AA39SM45</accession>
<organism evidence="2 3">
    <name type="scientific">Acer saccharum</name>
    <name type="common">Sugar maple</name>
    <dbReference type="NCBI Taxonomy" id="4024"/>
    <lineage>
        <taxon>Eukaryota</taxon>
        <taxon>Viridiplantae</taxon>
        <taxon>Streptophyta</taxon>
        <taxon>Embryophyta</taxon>
        <taxon>Tracheophyta</taxon>
        <taxon>Spermatophyta</taxon>
        <taxon>Magnoliopsida</taxon>
        <taxon>eudicotyledons</taxon>
        <taxon>Gunneridae</taxon>
        <taxon>Pentapetalae</taxon>
        <taxon>rosids</taxon>
        <taxon>malvids</taxon>
        <taxon>Sapindales</taxon>
        <taxon>Sapindaceae</taxon>
        <taxon>Hippocastanoideae</taxon>
        <taxon>Acereae</taxon>
        <taxon>Acer</taxon>
    </lineage>
</organism>
<dbReference type="AlphaFoldDB" id="A0AA39SM45"/>
<dbReference type="EMBL" id="JAUESC010000004">
    <property type="protein sequence ID" value="KAK0595776.1"/>
    <property type="molecule type" value="Genomic_DNA"/>
</dbReference>
<feature type="compositionally biased region" description="Polar residues" evidence="1">
    <location>
        <begin position="85"/>
        <end position="99"/>
    </location>
</feature>
<reference evidence="2" key="1">
    <citation type="journal article" date="2022" name="Plant J.">
        <title>Strategies of tolerance reflected in two North American maple genomes.</title>
        <authorList>
            <person name="McEvoy S.L."/>
            <person name="Sezen U.U."/>
            <person name="Trouern-Trend A."/>
            <person name="McMahon S.M."/>
            <person name="Schaberg P.G."/>
            <person name="Yang J."/>
            <person name="Wegrzyn J.L."/>
            <person name="Swenson N.G."/>
        </authorList>
    </citation>
    <scope>NUCLEOTIDE SEQUENCE</scope>
    <source>
        <strain evidence="2">NS2018</strain>
    </source>
</reference>
<evidence type="ECO:0000313" key="2">
    <source>
        <dbReference type="EMBL" id="KAK0595776.1"/>
    </source>
</evidence>